<name>A0A1S8WYJ6_OPIVI</name>
<evidence type="ECO:0000313" key="3">
    <source>
        <dbReference type="Proteomes" id="UP000243686"/>
    </source>
</evidence>
<feature type="region of interest" description="Disordered" evidence="1">
    <location>
        <begin position="74"/>
        <end position="93"/>
    </location>
</feature>
<dbReference type="Proteomes" id="UP000243686">
    <property type="component" value="Unassembled WGS sequence"/>
</dbReference>
<protein>
    <submittedName>
        <fullName evidence="2">Uncharacterized protein</fullName>
    </submittedName>
</protein>
<accession>A0A1S8WYJ6</accession>
<evidence type="ECO:0000256" key="1">
    <source>
        <dbReference type="SAM" id="MobiDB-lite"/>
    </source>
</evidence>
<keyword evidence="3" id="KW-1185">Reference proteome</keyword>
<gene>
    <name evidence="2" type="ORF">X801_04654</name>
</gene>
<sequence>MDSANADKHNTVDFALEQIPLPVARAEVKLQGSHLGKKTSKPFRVKQASDVQIGPFFPENVHSGYVFSWSSRRLEDDKRKSWFPHPKSYIKSD</sequence>
<evidence type="ECO:0000313" key="2">
    <source>
        <dbReference type="EMBL" id="OON19476.1"/>
    </source>
</evidence>
<proteinExistence type="predicted"/>
<dbReference type="AlphaFoldDB" id="A0A1S8WYJ6"/>
<dbReference type="EMBL" id="KV893272">
    <property type="protein sequence ID" value="OON19476.1"/>
    <property type="molecule type" value="Genomic_DNA"/>
</dbReference>
<organism evidence="2 3">
    <name type="scientific">Opisthorchis viverrini</name>
    <name type="common">Southeast Asian liver fluke</name>
    <dbReference type="NCBI Taxonomy" id="6198"/>
    <lineage>
        <taxon>Eukaryota</taxon>
        <taxon>Metazoa</taxon>
        <taxon>Spiralia</taxon>
        <taxon>Lophotrochozoa</taxon>
        <taxon>Platyhelminthes</taxon>
        <taxon>Trematoda</taxon>
        <taxon>Digenea</taxon>
        <taxon>Opisthorchiida</taxon>
        <taxon>Opisthorchiata</taxon>
        <taxon>Opisthorchiidae</taxon>
        <taxon>Opisthorchis</taxon>
    </lineage>
</organism>
<reference evidence="2 3" key="1">
    <citation type="submission" date="2015-03" db="EMBL/GenBank/DDBJ databases">
        <title>Draft genome of the nematode, Opisthorchis viverrini.</title>
        <authorList>
            <person name="Mitreva M."/>
        </authorList>
    </citation>
    <scope>NUCLEOTIDE SEQUENCE [LARGE SCALE GENOMIC DNA]</scope>
    <source>
        <strain evidence="2">Khon Kaen</strain>
    </source>
</reference>